<evidence type="ECO:0000256" key="2">
    <source>
        <dbReference type="ARBA" id="ARBA00004651"/>
    </source>
</evidence>
<dbReference type="InterPro" id="IPR010559">
    <property type="entry name" value="Sig_transdc_His_kin_internal"/>
</dbReference>
<protein>
    <recommendedName>
        <fullName evidence="3">histidine kinase</fullName>
        <ecNumber evidence="3">2.7.13.3</ecNumber>
    </recommendedName>
</protein>
<evidence type="ECO:0000256" key="9">
    <source>
        <dbReference type="ARBA" id="ARBA00022840"/>
    </source>
</evidence>
<name>A0A7X2Z264_9BACL</name>
<keyword evidence="6" id="KW-0808">Transferase</keyword>
<proteinExistence type="predicted"/>
<dbReference type="Gene3D" id="6.10.340.10">
    <property type="match status" value="1"/>
</dbReference>
<dbReference type="GO" id="GO:0000155">
    <property type="term" value="F:phosphorelay sensor kinase activity"/>
    <property type="evidence" value="ECO:0007669"/>
    <property type="project" value="InterPro"/>
</dbReference>
<dbReference type="EC" id="2.7.13.3" evidence="3"/>
<keyword evidence="9" id="KW-0067">ATP-binding</keyword>
<evidence type="ECO:0000256" key="5">
    <source>
        <dbReference type="ARBA" id="ARBA00022553"/>
    </source>
</evidence>
<dbReference type="PANTHER" id="PTHR34220">
    <property type="entry name" value="SENSOR HISTIDINE KINASE YPDA"/>
    <property type="match status" value="1"/>
</dbReference>
<evidence type="ECO:0000256" key="12">
    <source>
        <dbReference type="SAM" id="Phobius"/>
    </source>
</evidence>
<feature type="transmembrane region" description="Helical" evidence="12">
    <location>
        <begin position="282"/>
        <end position="309"/>
    </location>
</feature>
<feature type="transmembrane region" description="Helical" evidence="12">
    <location>
        <begin position="12"/>
        <end position="34"/>
    </location>
</feature>
<evidence type="ECO:0000256" key="6">
    <source>
        <dbReference type="ARBA" id="ARBA00022679"/>
    </source>
</evidence>
<keyword evidence="4" id="KW-1003">Cell membrane</keyword>
<keyword evidence="10" id="KW-0902">Two-component regulatory system</keyword>
<dbReference type="InterPro" id="IPR050640">
    <property type="entry name" value="Bact_2-comp_sensor_kinase"/>
</dbReference>
<keyword evidence="11 12" id="KW-0472">Membrane</keyword>
<dbReference type="InterPro" id="IPR003594">
    <property type="entry name" value="HATPase_dom"/>
</dbReference>
<dbReference type="RefSeq" id="WP_155611609.1">
    <property type="nucleotide sequence ID" value="NZ_WNZW01000005.1"/>
</dbReference>
<evidence type="ECO:0000256" key="10">
    <source>
        <dbReference type="ARBA" id="ARBA00023012"/>
    </source>
</evidence>
<organism evidence="15 16">
    <name type="scientific">Paenibacillus woosongensis</name>
    <dbReference type="NCBI Taxonomy" id="307580"/>
    <lineage>
        <taxon>Bacteria</taxon>
        <taxon>Bacillati</taxon>
        <taxon>Bacillota</taxon>
        <taxon>Bacilli</taxon>
        <taxon>Bacillales</taxon>
        <taxon>Paenibacillaceae</taxon>
        <taxon>Paenibacillus</taxon>
    </lineage>
</organism>
<gene>
    <name evidence="15" type="ORF">GNP95_14545</name>
</gene>
<dbReference type="PRINTS" id="PR00344">
    <property type="entry name" value="BCTRLSENSOR"/>
</dbReference>
<evidence type="ECO:0000313" key="15">
    <source>
        <dbReference type="EMBL" id="MUG46209.1"/>
    </source>
</evidence>
<dbReference type="InterPro" id="IPR005467">
    <property type="entry name" value="His_kinase_dom"/>
</dbReference>
<dbReference type="AlphaFoldDB" id="A0A7X2Z264"/>
<dbReference type="SMART" id="SM00387">
    <property type="entry name" value="HATPase_c"/>
    <property type="match status" value="1"/>
</dbReference>
<dbReference type="Pfam" id="PF06580">
    <property type="entry name" value="His_kinase"/>
    <property type="match status" value="1"/>
</dbReference>
<evidence type="ECO:0000256" key="8">
    <source>
        <dbReference type="ARBA" id="ARBA00022777"/>
    </source>
</evidence>
<feature type="domain" description="HAMP" evidence="14">
    <location>
        <begin position="302"/>
        <end position="354"/>
    </location>
</feature>
<evidence type="ECO:0000256" key="11">
    <source>
        <dbReference type="ARBA" id="ARBA00023136"/>
    </source>
</evidence>
<dbReference type="Pfam" id="PF02518">
    <property type="entry name" value="HATPase_c"/>
    <property type="match status" value="1"/>
</dbReference>
<comment type="catalytic activity">
    <reaction evidence="1">
        <text>ATP + protein L-histidine = ADP + protein N-phospho-L-histidine.</text>
        <dbReference type="EC" id="2.7.13.3"/>
    </reaction>
</comment>
<evidence type="ECO:0000259" key="13">
    <source>
        <dbReference type="PROSITE" id="PS50109"/>
    </source>
</evidence>
<comment type="caution">
    <text evidence="15">The sequence shown here is derived from an EMBL/GenBank/DDBJ whole genome shotgun (WGS) entry which is preliminary data.</text>
</comment>
<dbReference type="GO" id="GO:0005524">
    <property type="term" value="F:ATP binding"/>
    <property type="evidence" value="ECO:0007669"/>
    <property type="project" value="UniProtKB-KW"/>
</dbReference>
<keyword evidence="7" id="KW-0547">Nucleotide-binding</keyword>
<dbReference type="Gene3D" id="3.30.565.10">
    <property type="entry name" value="Histidine kinase-like ATPase, C-terminal domain"/>
    <property type="match status" value="1"/>
</dbReference>
<evidence type="ECO:0000256" key="1">
    <source>
        <dbReference type="ARBA" id="ARBA00000085"/>
    </source>
</evidence>
<evidence type="ECO:0000256" key="7">
    <source>
        <dbReference type="ARBA" id="ARBA00022741"/>
    </source>
</evidence>
<dbReference type="GO" id="GO:0005886">
    <property type="term" value="C:plasma membrane"/>
    <property type="evidence" value="ECO:0007669"/>
    <property type="project" value="UniProtKB-SubCell"/>
</dbReference>
<evidence type="ECO:0000313" key="16">
    <source>
        <dbReference type="Proteomes" id="UP000447876"/>
    </source>
</evidence>
<feature type="domain" description="Histidine kinase" evidence="13">
    <location>
        <begin position="466"/>
        <end position="577"/>
    </location>
</feature>
<evidence type="ECO:0000256" key="4">
    <source>
        <dbReference type="ARBA" id="ARBA00022475"/>
    </source>
</evidence>
<dbReference type="OrthoDB" id="9776552at2"/>
<reference evidence="15 16" key="1">
    <citation type="submission" date="2019-11" db="EMBL/GenBank/DDBJ databases">
        <title>Draft genome sequences of five Paenibacillus species of dairy origin.</title>
        <authorList>
            <person name="Olajide A.M."/>
            <person name="Chen S."/>
            <person name="Lapointe G."/>
        </authorList>
    </citation>
    <scope>NUCLEOTIDE SEQUENCE [LARGE SCALE GENOMIC DNA]</scope>
    <source>
        <strain evidence="15 16">12CR55</strain>
    </source>
</reference>
<keyword evidence="12" id="KW-0812">Transmembrane</keyword>
<keyword evidence="5" id="KW-0597">Phosphoprotein</keyword>
<dbReference type="PROSITE" id="PS50109">
    <property type="entry name" value="HIS_KIN"/>
    <property type="match status" value="1"/>
</dbReference>
<dbReference type="InterPro" id="IPR036890">
    <property type="entry name" value="HATPase_C_sf"/>
</dbReference>
<dbReference type="InterPro" id="IPR004358">
    <property type="entry name" value="Sig_transdc_His_kin-like_C"/>
</dbReference>
<evidence type="ECO:0000256" key="3">
    <source>
        <dbReference type="ARBA" id="ARBA00012438"/>
    </source>
</evidence>
<keyword evidence="12" id="KW-1133">Transmembrane helix</keyword>
<comment type="subcellular location">
    <subcellularLocation>
        <location evidence="2">Cell membrane</location>
        <topology evidence="2">Multi-pass membrane protein</topology>
    </subcellularLocation>
</comment>
<dbReference type="InterPro" id="IPR003660">
    <property type="entry name" value="HAMP_dom"/>
</dbReference>
<dbReference type="SUPFAM" id="SSF55874">
    <property type="entry name" value="ATPase domain of HSP90 chaperone/DNA topoisomerase II/histidine kinase"/>
    <property type="match status" value="1"/>
</dbReference>
<keyword evidence="8 15" id="KW-0418">Kinase</keyword>
<dbReference type="PANTHER" id="PTHR34220:SF7">
    <property type="entry name" value="SENSOR HISTIDINE KINASE YPDA"/>
    <property type="match status" value="1"/>
</dbReference>
<sequence>MSKFLRFNTLRNQILLGFMLVMIIVLASVGFFTFGQVSVLLSNNAEKHIQQTAVQATGKLDALLQQINTLTAQVAMSATTQRLLSEEMAGMPISFTDRQLLQQEVRKYEAYATGIRSLELYTADYHRLLPLDDFRLTERVSSEWIDRVDEQMGRLVWFGLDPQNPDGVIAIRSIRLIDQSFSHAGYLMVHIEKSYFELAEATEREMRESMGLFDQSGKTIFSDFPQEVDSRMLLSHVGESITIDGKSYIAIQKQSEATGWTLAILTPMGYVTEGISVLRTTILVSGVVGGLLFLIFTLILSTMITRPILNLIKAMRGARFGTLKTSPITSTTMEIHELNNSYNQMVVDLNELIEVVYEKEILQSRTELKALQAQINPHFLFNTLEAFYWELEDKGEEELAQIVVAMSGLFRYVITKMDEDEWVTLGDELDHAERYLKIMAMRMMDRLSWRIEADEDCRRVPVPKLLIQPLVENAILHGVEQRVGPGTVILRVEQASRPGFTRVTVQDDGPGMDQEKLRSLYSVMRKGHVSATKGHGIGMVNVERRLRLSFDSSTDGLEIKSEKGQGTTVSFEIPNEYGSDMSHEDDTYRG</sequence>
<evidence type="ECO:0000259" key="14">
    <source>
        <dbReference type="PROSITE" id="PS50885"/>
    </source>
</evidence>
<dbReference type="Proteomes" id="UP000447876">
    <property type="component" value="Unassembled WGS sequence"/>
</dbReference>
<accession>A0A7X2Z264</accession>
<dbReference type="PROSITE" id="PS50885">
    <property type="entry name" value="HAMP"/>
    <property type="match status" value="1"/>
</dbReference>
<dbReference type="EMBL" id="WNZW01000005">
    <property type="protein sequence ID" value="MUG46209.1"/>
    <property type="molecule type" value="Genomic_DNA"/>
</dbReference>